<accession>A0A7X2LUA2</accession>
<keyword evidence="5" id="KW-0326">Glycosidase</keyword>
<keyword evidence="4" id="KW-0378">Hydrolase</keyword>
<dbReference type="Pfam" id="PF01120">
    <property type="entry name" value="Alpha_L_fucos"/>
    <property type="match status" value="1"/>
</dbReference>
<evidence type="ECO:0000259" key="7">
    <source>
        <dbReference type="Pfam" id="PF01120"/>
    </source>
</evidence>
<dbReference type="Gene3D" id="3.20.20.80">
    <property type="entry name" value="Glycosidases"/>
    <property type="match status" value="1"/>
</dbReference>
<evidence type="ECO:0000256" key="6">
    <source>
        <dbReference type="SAM" id="SignalP"/>
    </source>
</evidence>
<feature type="domain" description="Glycoside hydrolase family 29 N-terminal" evidence="7">
    <location>
        <begin position="49"/>
        <end position="448"/>
    </location>
</feature>
<dbReference type="GO" id="GO:0004560">
    <property type="term" value="F:alpha-L-fucosidase activity"/>
    <property type="evidence" value="ECO:0007669"/>
    <property type="project" value="InterPro"/>
</dbReference>
<organism evidence="8 9">
    <name type="scientific">Pseudoduganella rivuli</name>
    <dbReference type="NCBI Taxonomy" id="2666085"/>
    <lineage>
        <taxon>Bacteria</taxon>
        <taxon>Pseudomonadati</taxon>
        <taxon>Pseudomonadota</taxon>
        <taxon>Betaproteobacteria</taxon>
        <taxon>Burkholderiales</taxon>
        <taxon>Oxalobacteraceae</taxon>
        <taxon>Telluria group</taxon>
        <taxon>Pseudoduganella</taxon>
    </lineage>
</organism>
<dbReference type="SMART" id="SM00812">
    <property type="entry name" value="Alpha_L_fucos"/>
    <property type="match status" value="1"/>
</dbReference>
<dbReference type="InterPro" id="IPR000933">
    <property type="entry name" value="Glyco_hydro_29"/>
</dbReference>
<reference evidence="8 9" key="1">
    <citation type="submission" date="2019-11" db="EMBL/GenBank/DDBJ databases">
        <title>Novel species isolated from a subtropical stream in China.</title>
        <authorList>
            <person name="Lu H."/>
        </authorList>
    </citation>
    <scope>NUCLEOTIDE SEQUENCE [LARGE SCALE GENOMIC DNA]</scope>
    <source>
        <strain evidence="8 9">FT92W</strain>
    </source>
</reference>
<dbReference type="EC" id="3.2.1.51" evidence="2"/>
<keyword evidence="3 6" id="KW-0732">Signal</keyword>
<dbReference type="PANTHER" id="PTHR10030:SF37">
    <property type="entry name" value="ALPHA-L-FUCOSIDASE-RELATED"/>
    <property type="match status" value="1"/>
</dbReference>
<dbReference type="GO" id="GO:0005764">
    <property type="term" value="C:lysosome"/>
    <property type="evidence" value="ECO:0007669"/>
    <property type="project" value="TreeGrafter"/>
</dbReference>
<feature type="chain" id="PRO_5030876164" description="alpha-L-fucosidase" evidence="6">
    <location>
        <begin position="21"/>
        <end position="570"/>
    </location>
</feature>
<proteinExistence type="inferred from homology"/>
<name>A0A7X2LUA2_9BURK</name>
<dbReference type="InterPro" id="IPR057739">
    <property type="entry name" value="Glyco_hydro_29_N"/>
</dbReference>
<evidence type="ECO:0000256" key="2">
    <source>
        <dbReference type="ARBA" id="ARBA00012662"/>
    </source>
</evidence>
<evidence type="ECO:0000256" key="1">
    <source>
        <dbReference type="ARBA" id="ARBA00007951"/>
    </source>
</evidence>
<evidence type="ECO:0000256" key="5">
    <source>
        <dbReference type="ARBA" id="ARBA00023295"/>
    </source>
</evidence>
<dbReference type="GO" id="GO:0016139">
    <property type="term" value="P:glycoside catabolic process"/>
    <property type="evidence" value="ECO:0007669"/>
    <property type="project" value="TreeGrafter"/>
</dbReference>
<dbReference type="AlphaFoldDB" id="A0A7X2LUA2"/>
<keyword evidence="9" id="KW-1185">Reference proteome</keyword>
<dbReference type="RefSeq" id="WP_154376602.1">
    <property type="nucleotide sequence ID" value="NZ_WKJJ01000011.1"/>
</dbReference>
<dbReference type="EMBL" id="WKJJ01000011">
    <property type="protein sequence ID" value="MRV73743.1"/>
    <property type="molecule type" value="Genomic_DNA"/>
</dbReference>
<evidence type="ECO:0000313" key="9">
    <source>
        <dbReference type="Proteomes" id="UP000446768"/>
    </source>
</evidence>
<evidence type="ECO:0000256" key="3">
    <source>
        <dbReference type="ARBA" id="ARBA00022729"/>
    </source>
</evidence>
<gene>
    <name evidence="8" type="ORF">GJ700_18685</name>
</gene>
<sequence>MTLRSLAFYGMLAAGMAAHAEPPPRPPIDSVPMAPIDSAPEVKLDLPVTAGPFAPTWESIERNYPGTPAWLRDAKFGIWVHFGPQAAGMSGDWYARKMYVPGTTAYNNHLRTYGHPSVAGYKEVLRDWNPVKLDPARLTDIYKDAGARFLIVQGVHHDNFDLWNSRYQPWNSTRIGPKRDLVGEWSRAARAAGIRYGVAFHHEYSWWWWQTAFGSDTQGDRAGVPYDGNLTLADGKGKWWEGLDPALLYNVDLREYKGVTEAAYSPWNPPPAGLFGRHTAYATWYATRWAQRIMDVVEHYDPDFIYTDGTGPQPFSGSHTGTGIRADATQRVIADFYNQTLKKRGKVDTFSIIKFRPDTNGTVNTEEGTIPAGIKSDQAWIAEVPVGDWYYGPDFTYDSGAVIHYLLEQVARDGNAAICISPLPDGSLDDGSVRMLKEIGAWMRINGQGIYGSKAWRVLGEGENGKLRTLPGGSIGKRQAEFRFGPADFRFTVGKDGALYAFSMAVPAPGSEIRIASLGAAANLLGKPVGAVSLLGHQGAPLRWKQEADALVISAPASMPFATAVAFRIE</sequence>
<dbReference type="SUPFAM" id="SSF51445">
    <property type="entry name" value="(Trans)glycosidases"/>
    <property type="match status" value="1"/>
</dbReference>
<feature type="signal peptide" evidence="6">
    <location>
        <begin position="1"/>
        <end position="20"/>
    </location>
</feature>
<comment type="similarity">
    <text evidence="1">Belongs to the glycosyl hydrolase 29 family.</text>
</comment>
<dbReference type="InterPro" id="IPR017853">
    <property type="entry name" value="GH"/>
</dbReference>
<protein>
    <recommendedName>
        <fullName evidence="2">alpha-L-fucosidase</fullName>
        <ecNumber evidence="2">3.2.1.51</ecNumber>
    </recommendedName>
</protein>
<evidence type="ECO:0000313" key="8">
    <source>
        <dbReference type="EMBL" id="MRV73743.1"/>
    </source>
</evidence>
<dbReference type="InterPro" id="IPR013780">
    <property type="entry name" value="Glyco_hydro_b"/>
</dbReference>
<evidence type="ECO:0000256" key="4">
    <source>
        <dbReference type="ARBA" id="ARBA00022801"/>
    </source>
</evidence>
<comment type="caution">
    <text evidence="8">The sequence shown here is derived from an EMBL/GenBank/DDBJ whole genome shotgun (WGS) entry which is preliminary data.</text>
</comment>
<dbReference type="Gene3D" id="2.60.40.1180">
    <property type="entry name" value="Golgi alpha-mannosidase II"/>
    <property type="match status" value="1"/>
</dbReference>
<dbReference type="Proteomes" id="UP000446768">
    <property type="component" value="Unassembled WGS sequence"/>
</dbReference>
<dbReference type="PANTHER" id="PTHR10030">
    <property type="entry name" value="ALPHA-L-FUCOSIDASE"/>
    <property type="match status" value="1"/>
</dbReference>
<dbReference type="GO" id="GO:0006004">
    <property type="term" value="P:fucose metabolic process"/>
    <property type="evidence" value="ECO:0007669"/>
    <property type="project" value="TreeGrafter"/>
</dbReference>